<organism evidence="1 2">
    <name type="scientific">Streptomyces flavovirens</name>
    <dbReference type="NCBI Taxonomy" id="52258"/>
    <lineage>
        <taxon>Bacteria</taxon>
        <taxon>Bacillati</taxon>
        <taxon>Actinomycetota</taxon>
        <taxon>Actinomycetes</taxon>
        <taxon>Kitasatosporales</taxon>
        <taxon>Streptomycetaceae</taxon>
        <taxon>Streptomyces</taxon>
    </lineage>
</organism>
<reference evidence="2" key="1">
    <citation type="journal article" date="2019" name="Int. J. Syst. Evol. Microbiol.">
        <title>The Global Catalogue of Microorganisms (GCM) 10K type strain sequencing project: providing services to taxonomists for standard genome sequencing and annotation.</title>
        <authorList>
            <consortium name="The Broad Institute Genomics Platform"/>
            <consortium name="The Broad Institute Genome Sequencing Center for Infectious Disease"/>
            <person name="Wu L."/>
            <person name="Ma J."/>
        </authorList>
    </citation>
    <scope>NUCLEOTIDE SEQUENCE [LARGE SCALE GENOMIC DNA]</scope>
    <source>
        <strain evidence="2">CCM 3243</strain>
    </source>
</reference>
<dbReference type="EMBL" id="JBHSCF010000034">
    <property type="protein sequence ID" value="MFC4188883.1"/>
    <property type="molecule type" value="Genomic_DNA"/>
</dbReference>
<gene>
    <name evidence="1" type="ORF">ACFO3R_21230</name>
</gene>
<dbReference type="Proteomes" id="UP001595871">
    <property type="component" value="Unassembled WGS sequence"/>
</dbReference>
<keyword evidence="2" id="KW-1185">Reference proteome</keyword>
<sequence>MEEGLGAVVEPKEVAFLDEEVGVAGDVDGAVVVGVQGAVDVADGEDLVGVGPMVVCFVGDGEFLAFVQAGAGVAVGLFVAVGAGPADAVVRVELEGLAAVSEDGTAIR</sequence>
<comment type="caution">
    <text evidence="1">The sequence shown here is derived from an EMBL/GenBank/DDBJ whole genome shotgun (WGS) entry which is preliminary data.</text>
</comment>
<dbReference type="RefSeq" id="WP_200692691.1">
    <property type="nucleotide sequence ID" value="NZ_BAAAYA010000005.1"/>
</dbReference>
<evidence type="ECO:0000313" key="1">
    <source>
        <dbReference type="EMBL" id="MFC4188883.1"/>
    </source>
</evidence>
<name>A0ABV8N7H4_9ACTN</name>
<accession>A0ABV8N7H4</accession>
<protein>
    <submittedName>
        <fullName evidence="1">Uncharacterized protein</fullName>
    </submittedName>
</protein>
<evidence type="ECO:0000313" key="2">
    <source>
        <dbReference type="Proteomes" id="UP001595871"/>
    </source>
</evidence>
<proteinExistence type="predicted"/>